<dbReference type="SMART" id="SM00506">
    <property type="entry name" value="A1pp"/>
    <property type="match status" value="1"/>
</dbReference>
<proteinExistence type="inferred from homology"/>
<evidence type="ECO:0000256" key="4">
    <source>
        <dbReference type="ARBA" id="ARBA00034427"/>
    </source>
</evidence>
<dbReference type="CDD" id="cd02901">
    <property type="entry name" value="Macro_Poa1p-like"/>
    <property type="match status" value="1"/>
</dbReference>
<evidence type="ECO:0000259" key="5">
    <source>
        <dbReference type="PROSITE" id="PS51154"/>
    </source>
</evidence>
<dbReference type="GO" id="GO:0140291">
    <property type="term" value="P:peptidyl-glutamate ADP-deribosylation"/>
    <property type="evidence" value="ECO:0007669"/>
    <property type="project" value="TreeGrafter"/>
</dbReference>
<reference evidence="6" key="1">
    <citation type="submission" date="2014-03" db="EMBL/GenBank/DDBJ databases">
        <authorList>
            <person name="Casaregola S."/>
        </authorList>
    </citation>
    <scope>NUCLEOTIDE SEQUENCE [LARGE SCALE GENOMIC DNA]</scope>
    <source>
        <strain evidence="6">CLIB 918</strain>
    </source>
</reference>
<comment type="caution">
    <text evidence="6">The sequence shown here is derived from an EMBL/GenBank/DDBJ whole genome shotgun (WGS) entry which is preliminary data.</text>
</comment>
<dbReference type="PROSITE" id="PS51154">
    <property type="entry name" value="MACRO"/>
    <property type="match status" value="1"/>
</dbReference>
<dbReference type="STRING" id="1173061.A0A0J9X3Y3"/>
<accession>A0A0J9X3Y3</accession>
<name>A0A0J9X3Y3_GEOCN</name>
<dbReference type="InterPro" id="IPR043472">
    <property type="entry name" value="Macro_dom-like"/>
</dbReference>
<dbReference type="Proteomes" id="UP000242525">
    <property type="component" value="Unassembled WGS sequence"/>
</dbReference>
<protein>
    <recommendedName>
        <fullName evidence="3">ADP-ribose 1''-phosphate phosphatase</fullName>
        <ecNumber evidence="2">3.1.3.84</ecNumber>
    </recommendedName>
</protein>
<evidence type="ECO:0000256" key="3">
    <source>
        <dbReference type="ARBA" id="ARBA00019744"/>
    </source>
</evidence>
<dbReference type="EMBL" id="CCBN010000001">
    <property type="protein sequence ID" value="CDO51448.1"/>
    <property type="molecule type" value="Genomic_DNA"/>
</dbReference>
<dbReference type="SUPFAM" id="SSF52949">
    <property type="entry name" value="Macro domain-like"/>
    <property type="match status" value="1"/>
</dbReference>
<evidence type="ECO:0000313" key="6">
    <source>
        <dbReference type="EMBL" id="CDO51448.1"/>
    </source>
</evidence>
<evidence type="ECO:0000256" key="1">
    <source>
        <dbReference type="ARBA" id="ARBA00006575"/>
    </source>
</evidence>
<dbReference type="Gene3D" id="3.40.220.10">
    <property type="entry name" value="Leucine Aminopeptidase, subunit E, domain 1"/>
    <property type="match status" value="1"/>
</dbReference>
<gene>
    <name evidence="6" type="ORF">BN980_GECA01s06357g</name>
</gene>
<dbReference type="OrthoDB" id="2155246at2759"/>
<sequence>MSSITYFHGDLFSAPEGAILAHSCNCIGSWGGGIALQFKKRFPRAHKAYVDHCKAHAAAPEALLGTCLLLEDTAENSGAVFRIACLFTSVGNSSSLARIKRSPQDVIIRATQESMTDLGRQADEGVTISMPQINAGLFCVPWEETEAVLRGFPGPFHVYVFP</sequence>
<dbReference type="PANTHER" id="PTHR12521:SF0">
    <property type="entry name" value="ADP-RIBOSE GLYCOHYDROLASE OARD1"/>
    <property type="match status" value="1"/>
</dbReference>
<dbReference type="InterPro" id="IPR050892">
    <property type="entry name" value="ADP-ribose_metab_enzymes"/>
</dbReference>
<dbReference type="AlphaFoldDB" id="A0A0J9X3Y3"/>
<evidence type="ECO:0000313" key="7">
    <source>
        <dbReference type="Proteomes" id="UP000242525"/>
    </source>
</evidence>
<dbReference type="Pfam" id="PF01661">
    <property type="entry name" value="Macro"/>
    <property type="match status" value="1"/>
</dbReference>
<evidence type="ECO:0000256" key="2">
    <source>
        <dbReference type="ARBA" id="ARBA00012983"/>
    </source>
</evidence>
<dbReference type="PANTHER" id="PTHR12521">
    <property type="entry name" value="PROTEIN C6ORF130"/>
    <property type="match status" value="1"/>
</dbReference>
<dbReference type="InterPro" id="IPR002589">
    <property type="entry name" value="Macro_dom"/>
</dbReference>
<organism evidence="6 7">
    <name type="scientific">Geotrichum candidum</name>
    <name type="common">Oospora lactis</name>
    <name type="synonym">Dipodascus geotrichum</name>
    <dbReference type="NCBI Taxonomy" id="1173061"/>
    <lineage>
        <taxon>Eukaryota</taxon>
        <taxon>Fungi</taxon>
        <taxon>Dikarya</taxon>
        <taxon>Ascomycota</taxon>
        <taxon>Saccharomycotina</taxon>
        <taxon>Dipodascomycetes</taxon>
        <taxon>Dipodascales</taxon>
        <taxon>Dipodascaceae</taxon>
        <taxon>Geotrichum</taxon>
    </lineage>
</organism>
<feature type="domain" description="Macro" evidence="5">
    <location>
        <begin position="1"/>
        <end position="162"/>
    </location>
</feature>
<keyword evidence="7" id="KW-1185">Reference proteome</keyword>
<dbReference type="EC" id="3.1.3.84" evidence="2"/>
<comment type="catalytic activity">
    <reaction evidence="4">
        <text>ADP-alpha-D-ribose 1''-phosphate + H2O = ADP-D-ribose + phosphate</text>
        <dbReference type="Rhea" id="RHEA:25029"/>
        <dbReference type="ChEBI" id="CHEBI:15377"/>
        <dbReference type="ChEBI" id="CHEBI:43474"/>
        <dbReference type="ChEBI" id="CHEBI:57967"/>
        <dbReference type="ChEBI" id="CHEBI:58753"/>
        <dbReference type="EC" id="3.1.3.84"/>
    </reaction>
</comment>
<comment type="similarity">
    <text evidence="1">Belongs to the POA1 family.</text>
</comment>